<dbReference type="SUPFAM" id="SSF57701">
    <property type="entry name" value="Zn2/Cys6 DNA-binding domain"/>
    <property type="match status" value="1"/>
</dbReference>
<dbReference type="PROSITE" id="PS50048">
    <property type="entry name" value="ZN2_CY6_FUNGAL_2"/>
    <property type="match status" value="1"/>
</dbReference>
<feature type="region of interest" description="Disordered" evidence="3">
    <location>
        <begin position="71"/>
        <end position="121"/>
    </location>
</feature>
<dbReference type="SMART" id="SM00066">
    <property type="entry name" value="GAL4"/>
    <property type="match status" value="1"/>
</dbReference>
<keyword evidence="2" id="KW-0539">Nucleus</keyword>
<dbReference type="Pfam" id="PF00172">
    <property type="entry name" value="Zn_clus"/>
    <property type="match status" value="1"/>
</dbReference>
<dbReference type="InterPro" id="IPR001138">
    <property type="entry name" value="Zn2Cys6_DnaBD"/>
</dbReference>
<feature type="domain" description="Zn(2)-C6 fungal-type" evidence="4">
    <location>
        <begin position="19"/>
        <end position="48"/>
    </location>
</feature>
<name>A0ABR4BUW9_9HELO</name>
<dbReference type="Proteomes" id="UP001595075">
    <property type="component" value="Unassembled WGS sequence"/>
</dbReference>
<protein>
    <recommendedName>
        <fullName evidence="4">Zn(2)-C6 fungal-type domain-containing protein</fullName>
    </recommendedName>
</protein>
<dbReference type="CDD" id="cd00067">
    <property type="entry name" value="GAL4"/>
    <property type="match status" value="1"/>
</dbReference>
<evidence type="ECO:0000256" key="2">
    <source>
        <dbReference type="ARBA" id="ARBA00023242"/>
    </source>
</evidence>
<keyword evidence="1" id="KW-0479">Metal-binding</keyword>
<dbReference type="Gene3D" id="4.10.240.10">
    <property type="entry name" value="Zn(2)-C6 fungal-type DNA-binding domain"/>
    <property type="match status" value="1"/>
</dbReference>
<dbReference type="PANTHER" id="PTHR31668">
    <property type="entry name" value="GLUCOSE TRANSPORT TRANSCRIPTION REGULATOR RGT1-RELATED-RELATED"/>
    <property type="match status" value="1"/>
</dbReference>
<dbReference type="CDD" id="cd12148">
    <property type="entry name" value="fungal_TF_MHR"/>
    <property type="match status" value="1"/>
</dbReference>
<evidence type="ECO:0000256" key="1">
    <source>
        <dbReference type="ARBA" id="ARBA00022723"/>
    </source>
</evidence>
<evidence type="ECO:0000259" key="4">
    <source>
        <dbReference type="PROSITE" id="PS50048"/>
    </source>
</evidence>
<sequence>MPTEVSSSNATPATSVKRACDACKVRKVRCSRTSPCTNCISIQTACTFNRLQGTRGPRKLRAKTLQQIAESQRLAQDQTSSVERDDAPWSPVSHGGSNPEANYDPPTPTIPAMRGRQQSQPPQLVVSPLSTVLQNRMQSEYTPTPIATLILHLCVYRLRMFPLWPIVAVEDLMAALQKDSGDLEAYALANAIAAATIVQLKLDPLKNSAEIVTVENMEREVQRVRNMGVMKLTLGHLRVAFFLHVYHENLEAGGLKSLLHLREAITMAHLMGLHKESSYRELSLDEQQFCKRVVWQLFVTERNIAILHKLPICLKFSVAFPPMEYDKEVSILPAFQKLVSLYWIFDRSEAIDLIQNSDSDFSDPQVVDQDQLSLLQKELQGISVDPEATNHVQVADFNVTLAWMCALIWRISTRCGTVTQSNDSFSYSSHAYPTRIAKEFLVVMTQLPTVAIEPLGSLMALKIHGIALSVLDTMSNRTLAGSSPTDPTDSSPRHILDRLLGIMSTCNNSNDKLVESIRSRISAIDSMPQTTSARRRNLSRTRASITNDIQYRQCTTTAPATRSHQDVIASIEDSSNLVSSSEVNVLPNLSLGAQPQQHQQTMPFRWENVTEGTHMDFEGAFDGNGQAAVFDNFWRETLGNNDLASMQPTPEQASEWI</sequence>
<dbReference type="EMBL" id="JAZHXI010000019">
    <property type="protein sequence ID" value="KAL2061447.1"/>
    <property type="molecule type" value="Genomic_DNA"/>
</dbReference>
<dbReference type="InterPro" id="IPR036864">
    <property type="entry name" value="Zn2-C6_fun-type_DNA-bd_sf"/>
</dbReference>
<dbReference type="InterPro" id="IPR007219">
    <property type="entry name" value="XnlR_reg_dom"/>
</dbReference>
<proteinExistence type="predicted"/>
<reference evidence="5 6" key="1">
    <citation type="journal article" date="2024" name="Commun. Biol.">
        <title>Comparative genomic analysis of thermophilic fungi reveals convergent evolutionary adaptations and gene losses.</title>
        <authorList>
            <person name="Steindorff A.S."/>
            <person name="Aguilar-Pontes M.V."/>
            <person name="Robinson A.J."/>
            <person name="Andreopoulos B."/>
            <person name="LaButti K."/>
            <person name="Kuo A."/>
            <person name="Mondo S."/>
            <person name="Riley R."/>
            <person name="Otillar R."/>
            <person name="Haridas S."/>
            <person name="Lipzen A."/>
            <person name="Grimwood J."/>
            <person name="Schmutz J."/>
            <person name="Clum A."/>
            <person name="Reid I.D."/>
            <person name="Moisan M.C."/>
            <person name="Butler G."/>
            <person name="Nguyen T.T.M."/>
            <person name="Dewar K."/>
            <person name="Conant G."/>
            <person name="Drula E."/>
            <person name="Henrissat B."/>
            <person name="Hansel C."/>
            <person name="Singer S."/>
            <person name="Hutchinson M.I."/>
            <person name="de Vries R.P."/>
            <person name="Natvig D.O."/>
            <person name="Powell A.J."/>
            <person name="Tsang A."/>
            <person name="Grigoriev I.V."/>
        </authorList>
    </citation>
    <scope>NUCLEOTIDE SEQUENCE [LARGE SCALE GENOMIC DNA]</scope>
    <source>
        <strain evidence="5 6">CBS 494.80</strain>
    </source>
</reference>
<dbReference type="PANTHER" id="PTHR31668:SF28">
    <property type="entry name" value="ZN(II)2CYS6 TRANSCRIPTION FACTOR (EUROFUNG)"/>
    <property type="match status" value="1"/>
</dbReference>
<dbReference type="Pfam" id="PF04082">
    <property type="entry name" value="Fungal_trans"/>
    <property type="match status" value="1"/>
</dbReference>
<accession>A0ABR4BUW9</accession>
<evidence type="ECO:0000313" key="5">
    <source>
        <dbReference type="EMBL" id="KAL2061447.1"/>
    </source>
</evidence>
<dbReference type="InterPro" id="IPR050797">
    <property type="entry name" value="Carb_Metab_Trans_Reg"/>
</dbReference>
<dbReference type="PROSITE" id="PS00463">
    <property type="entry name" value="ZN2_CY6_FUNGAL_1"/>
    <property type="match status" value="1"/>
</dbReference>
<comment type="caution">
    <text evidence="5">The sequence shown here is derived from an EMBL/GenBank/DDBJ whole genome shotgun (WGS) entry which is preliminary data.</text>
</comment>
<keyword evidence="6" id="KW-1185">Reference proteome</keyword>
<organism evidence="5 6">
    <name type="scientific">Oculimacula yallundae</name>
    <dbReference type="NCBI Taxonomy" id="86028"/>
    <lineage>
        <taxon>Eukaryota</taxon>
        <taxon>Fungi</taxon>
        <taxon>Dikarya</taxon>
        <taxon>Ascomycota</taxon>
        <taxon>Pezizomycotina</taxon>
        <taxon>Leotiomycetes</taxon>
        <taxon>Helotiales</taxon>
        <taxon>Ploettnerulaceae</taxon>
        <taxon>Oculimacula</taxon>
    </lineage>
</organism>
<evidence type="ECO:0000256" key="3">
    <source>
        <dbReference type="SAM" id="MobiDB-lite"/>
    </source>
</evidence>
<feature type="compositionally biased region" description="Polar residues" evidence="3">
    <location>
        <begin position="71"/>
        <end position="81"/>
    </location>
</feature>
<gene>
    <name evidence="5" type="ORF">VTL71DRAFT_7720</name>
</gene>
<evidence type="ECO:0000313" key="6">
    <source>
        <dbReference type="Proteomes" id="UP001595075"/>
    </source>
</evidence>